<accession>A0ACB7NZR4</accession>
<name>A0ACB7NZR4_9PEZI</name>
<keyword evidence="2" id="KW-1185">Reference proteome</keyword>
<gene>
    <name evidence="1" type="ORF">F5144DRAFT_595385</name>
</gene>
<proteinExistence type="predicted"/>
<evidence type="ECO:0000313" key="2">
    <source>
        <dbReference type="Proteomes" id="UP000724584"/>
    </source>
</evidence>
<organism evidence="1 2">
    <name type="scientific">Chaetomium tenue</name>
    <dbReference type="NCBI Taxonomy" id="1854479"/>
    <lineage>
        <taxon>Eukaryota</taxon>
        <taxon>Fungi</taxon>
        <taxon>Dikarya</taxon>
        <taxon>Ascomycota</taxon>
        <taxon>Pezizomycotina</taxon>
        <taxon>Sordariomycetes</taxon>
        <taxon>Sordariomycetidae</taxon>
        <taxon>Sordariales</taxon>
        <taxon>Chaetomiaceae</taxon>
        <taxon>Chaetomium</taxon>
    </lineage>
</organism>
<dbReference type="EMBL" id="JAGIZQ010000006">
    <property type="protein sequence ID" value="KAH6623159.1"/>
    <property type="molecule type" value="Genomic_DNA"/>
</dbReference>
<comment type="caution">
    <text evidence="1">The sequence shown here is derived from an EMBL/GenBank/DDBJ whole genome shotgun (WGS) entry which is preliminary data.</text>
</comment>
<sequence>MAREAVHKDHPLQRHPRRARPAPPRAVVNHEALASCVVKSLTQIADALASVEITAVLYPTEQMKLALAEIYAHMIRFFLRAQEWLMESSWKRALHSVTRPKELRYDDILQDMTAATVHFQRLAVAASQAEQRDIHPQLKQQLTAAAGHQQINASAMYNTNTTLTDLQFSSILNSLTNLPLGDPDKVLQQATFLRSRAALHRKATHDAFWLHPRFQTWSESSSSNLIMVQGTFAGRSTMRACLIDRILDRFVTLIDAIDAIRQANATTLWALKTSDTAAVAPHSGASISSVELLKYLTAQALRLGGPPSTTTERTLALSCARFQTARGEREWIHLLAGSLANMGSRHVFIVVDVELLGREAAAGITQSNENHGSSSDRFTLPESLKGLFAQLEARAPGVVVKVLLVSYGSPLFRATGEVCQKDVLLAGRPRPQRSRVAGRAAHGALGIRRGQLRRKFGL</sequence>
<reference evidence="1 2" key="1">
    <citation type="journal article" date="2021" name="Nat. Commun.">
        <title>Genetic determinants of endophytism in the Arabidopsis root mycobiome.</title>
        <authorList>
            <person name="Mesny F."/>
            <person name="Miyauchi S."/>
            <person name="Thiergart T."/>
            <person name="Pickel B."/>
            <person name="Atanasova L."/>
            <person name="Karlsson M."/>
            <person name="Huettel B."/>
            <person name="Barry K.W."/>
            <person name="Haridas S."/>
            <person name="Chen C."/>
            <person name="Bauer D."/>
            <person name="Andreopoulos W."/>
            <person name="Pangilinan J."/>
            <person name="LaButti K."/>
            <person name="Riley R."/>
            <person name="Lipzen A."/>
            <person name="Clum A."/>
            <person name="Drula E."/>
            <person name="Henrissat B."/>
            <person name="Kohler A."/>
            <person name="Grigoriev I.V."/>
            <person name="Martin F.M."/>
            <person name="Hacquard S."/>
        </authorList>
    </citation>
    <scope>NUCLEOTIDE SEQUENCE [LARGE SCALE GENOMIC DNA]</scope>
    <source>
        <strain evidence="1 2">MPI-SDFR-AT-0079</strain>
    </source>
</reference>
<dbReference type="Proteomes" id="UP000724584">
    <property type="component" value="Unassembled WGS sequence"/>
</dbReference>
<evidence type="ECO:0000313" key="1">
    <source>
        <dbReference type="EMBL" id="KAH6623159.1"/>
    </source>
</evidence>
<protein>
    <submittedName>
        <fullName evidence="1">Uncharacterized protein</fullName>
    </submittedName>
</protein>